<accession>A0A226D4D6</accession>
<dbReference type="AlphaFoldDB" id="A0A226D4D6"/>
<evidence type="ECO:0000313" key="3">
    <source>
        <dbReference type="Proteomes" id="UP000198287"/>
    </source>
</evidence>
<reference evidence="2 3" key="1">
    <citation type="submission" date="2015-12" db="EMBL/GenBank/DDBJ databases">
        <title>The genome of Folsomia candida.</title>
        <authorList>
            <person name="Faddeeva A."/>
            <person name="Derks M.F."/>
            <person name="Anvar Y."/>
            <person name="Smit S."/>
            <person name="Van Straalen N."/>
            <person name="Roelofs D."/>
        </authorList>
    </citation>
    <scope>NUCLEOTIDE SEQUENCE [LARGE SCALE GENOMIC DNA]</scope>
    <source>
        <strain evidence="2 3">VU population</strain>
        <tissue evidence="2">Whole body</tissue>
    </source>
</reference>
<keyword evidence="1" id="KW-0812">Transmembrane</keyword>
<evidence type="ECO:0008006" key="4">
    <source>
        <dbReference type="Google" id="ProtNLM"/>
    </source>
</evidence>
<sequence length="395" mass="45195">MFSRRVLLLAEVAFKLASHMGACPILYNSKTNTIYSTKSSRFYAILITTVLLVQMSFTIFQISRFSQKDSNPMTLYNSNVSYILMLSGIIPLICSYLLNGNVDNLINCLNQVLHYTVYIRERWVPLSDTQLASSYPTTGILLEAFLGLVVLTASGYYFLGGIVMYYLDVLPVHWLYVVPMGYRSRALCWVHVCFYTYATLVSVVITAIAVGLTSGYLAFALPFHAVEFNLNRKSGKYINVNKFRSPDVLPMEYRTFEILHRRIMPAFSPAIIPLQTLALKFCFFANWMILTHWGELGLLGYGICIGELCFIGFWAGVLQIGGQFWRQAVENKRSWRNFGNIRWIAKWRRSVRPLFIGHEGYHVIRRLSVLKFGKAIVRGTFRTLIAFNNVYAKNT</sequence>
<protein>
    <recommendedName>
        <fullName evidence="4">Odorant receptor</fullName>
    </recommendedName>
</protein>
<dbReference type="Proteomes" id="UP000198287">
    <property type="component" value="Unassembled WGS sequence"/>
</dbReference>
<feature type="transmembrane region" description="Helical" evidence="1">
    <location>
        <begin position="80"/>
        <end position="98"/>
    </location>
</feature>
<name>A0A226D4D6_FOLCA</name>
<gene>
    <name evidence="2" type="ORF">Fcan01_25724</name>
</gene>
<organism evidence="2 3">
    <name type="scientific">Folsomia candida</name>
    <name type="common">Springtail</name>
    <dbReference type="NCBI Taxonomy" id="158441"/>
    <lineage>
        <taxon>Eukaryota</taxon>
        <taxon>Metazoa</taxon>
        <taxon>Ecdysozoa</taxon>
        <taxon>Arthropoda</taxon>
        <taxon>Hexapoda</taxon>
        <taxon>Collembola</taxon>
        <taxon>Entomobryomorpha</taxon>
        <taxon>Isotomoidea</taxon>
        <taxon>Isotomidae</taxon>
        <taxon>Proisotominae</taxon>
        <taxon>Folsomia</taxon>
    </lineage>
</organism>
<feature type="transmembrane region" description="Helical" evidence="1">
    <location>
        <begin position="296"/>
        <end position="317"/>
    </location>
</feature>
<feature type="transmembrane region" description="Helical" evidence="1">
    <location>
        <begin position="42"/>
        <end position="60"/>
    </location>
</feature>
<keyword evidence="1" id="KW-1133">Transmembrane helix</keyword>
<comment type="caution">
    <text evidence="2">The sequence shown here is derived from an EMBL/GenBank/DDBJ whole genome shotgun (WGS) entry which is preliminary data.</text>
</comment>
<proteinExistence type="predicted"/>
<dbReference type="EMBL" id="LNIX01000038">
    <property type="protein sequence ID" value="OXA39511.1"/>
    <property type="molecule type" value="Genomic_DNA"/>
</dbReference>
<keyword evidence="1" id="KW-0472">Membrane</keyword>
<keyword evidence="3" id="KW-1185">Reference proteome</keyword>
<evidence type="ECO:0000313" key="2">
    <source>
        <dbReference type="EMBL" id="OXA39511.1"/>
    </source>
</evidence>
<feature type="transmembrane region" description="Helical" evidence="1">
    <location>
        <begin position="144"/>
        <end position="167"/>
    </location>
</feature>
<feature type="transmembrane region" description="Helical" evidence="1">
    <location>
        <begin position="203"/>
        <end position="226"/>
    </location>
</feature>
<feature type="transmembrane region" description="Helical" evidence="1">
    <location>
        <begin position="270"/>
        <end position="290"/>
    </location>
</feature>
<evidence type="ECO:0000256" key="1">
    <source>
        <dbReference type="SAM" id="Phobius"/>
    </source>
</evidence>